<dbReference type="Proteomes" id="UP000286415">
    <property type="component" value="Unassembled WGS sequence"/>
</dbReference>
<dbReference type="STRING" id="79923.A0A419QBR8"/>
<evidence type="ECO:0000256" key="3">
    <source>
        <dbReference type="ARBA" id="ARBA00023136"/>
    </source>
</evidence>
<protein>
    <submittedName>
        <fullName evidence="5">Phosphatidylinositol-3,5-bisphosphate 5-phosphatase</fullName>
    </submittedName>
</protein>
<dbReference type="PROSITE" id="PS50275">
    <property type="entry name" value="SAC"/>
    <property type="match status" value="1"/>
</dbReference>
<dbReference type="OrthoDB" id="405996at2759"/>
<evidence type="ECO:0000256" key="1">
    <source>
        <dbReference type="ARBA" id="ARBA00004308"/>
    </source>
</evidence>
<dbReference type="GO" id="GO:0012505">
    <property type="term" value="C:endomembrane system"/>
    <property type="evidence" value="ECO:0007669"/>
    <property type="project" value="UniProtKB-SubCell"/>
</dbReference>
<comment type="subcellular location">
    <subcellularLocation>
        <location evidence="1">Endomembrane system</location>
    </subcellularLocation>
</comment>
<feature type="compositionally biased region" description="Basic and acidic residues" evidence="4">
    <location>
        <begin position="986"/>
        <end position="1000"/>
    </location>
</feature>
<feature type="region of interest" description="Disordered" evidence="4">
    <location>
        <begin position="953"/>
        <end position="1015"/>
    </location>
</feature>
<dbReference type="EMBL" id="NIRI02000056">
    <property type="protein sequence ID" value="KAG5444485.1"/>
    <property type="molecule type" value="Genomic_DNA"/>
</dbReference>
<evidence type="ECO:0000313" key="6">
    <source>
        <dbReference type="Proteomes" id="UP000286415"/>
    </source>
</evidence>
<reference evidence="5 6" key="2">
    <citation type="journal article" date="2021" name="Genomics">
        <title>High-quality reference genome for Clonorchis sinensis.</title>
        <authorList>
            <person name="Young N.D."/>
            <person name="Stroehlein A.J."/>
            <person name="Kinkar L."/>
            <person name="Wang T."/>
            <person name="Sohn W.M."/>
            <person name="Chang B.C.H."/>
            <person name="Kaur P."/>
            <person name="Weisz D."/>
            <person name="Dudchenko O."/>
            <person name="Aiden E.L."/>
            <person name="Korhonen P.K."/>
            <person name="Gasser R.B."/>
        </authorList>
    </citation>
    <scope>NUCLEOTIDE SEQUENCE [LARGE SCALE GENOMIC DNA]</scope>
    <source>
        <strain evidence="5">Cs-k2</strain>
    </source>
</reference>
<sequence length="1163" mass="130443">MEFPYINWMQTISVYETPTHFYLVGSDLAEEQFRVLKIARAPVPLVALESDTTATTEAESLFDRLWRLSITTDTHIYTKSDVARLLHIIQAASRRPQTGFKRDDLRSVEAGSGKWPRLGGLFRRKPPSTNPTIVDANASKITAIDPSSLSSTHNPREMQQSVASGLTSGTAERSLFLSTKCHGIAGVIRFLRGYYLILITKCRIVAQIGEHKIFKVEDTSLIYIPGNDFISDASSSHTASSTARSRTASLISQEDLSNLSSVSPCEGSRRFLQQYNQATNSNRLMTDEMRYLKLFNSVDLADNFYFSHTYDLSHTLQYNLKPVFNDQTPGSGDDVWAVKPMPNDRFVWNWRLIPPRFRPDHSSQEDLQPDWFTLLYHGTVSQAALAACGTPLYVTLIGRRSRHFAGPRFLKRGSNLVGDVANEVETEQIVTDTSHALLRNSRCSSYVQLRGSVPLFWSQEPTKLGMGRPPIELLREDPYFEAFGAHFANLLERHGSPIVVFNLMKRREKRKFEHSLSEGFERGLAYLSQFLPSRVPLITNMTASSAQTGTEQANPPILYIAFDIARVQKHKYLVALEELRPVVDSCVKRTGIFLSSPGHRWTESGKSSELSNRQCGLIRVNCVDCLDRTNTAQFVIGRVVLAHQLYMLGFLTEPLIEADSKIDVLLQNLYDEHGDILALQYGGSQLVHNIDTYKKTRRLTSQSRDFVQTLSRYYANKFSDWDKQCATNLFLRIYRPIAWTGTLFQLACEQLYHMCAARAHENGQSAGISTNNSTFDPNPDAIFTALAAASGGPIWDVTSDSHMHWLDALSRLPVSQRPLTDWCPRQLLESLPQGLEWTKKSERLAARVLRLKSNDKRVDWFSERYQPQTYECINKAVETHVRWIELLVHPPNPDTVSSDDMGLADHDEQGYIHCAKHHSITCDQSTPGSPFSHVRGTRSVPNLAKWYKTDRHPVGRRTSLHPTFEEDEEDSTEIAASPSPVPRTRKPTDDCKTKQTVEKVVDDEETSSDSDSADSTCSFLKVFPPMIGLTHAAHPSEAPRGAVTPSRRSASHTRVSSSVVLDSYITALRSWSPLSSHFDPNAANAYVKPVDIVGYQRYVEFQCSTPVLSGVNPLSTILVPPSTASMETYRNQVKLLEGGMCSVPANSMAIYRASAMVADALHC</sequence>
<proteinExistence type="predicted"/>
<gene>
    <name evidence="5" type="ORF">CSKR_101835</name>
</gene>
<dbReference type="PANTHER" id="PTHR45738:SF5">
    <property type="entry name" value="POLYPHOSPHOINOSITIDE PHOSPHATASE"/>
    <property type="match status" value="1"/>
</dbReference>
<feature type="compositionally biased region" description="Acidic residues" evidence="4">
    <location>
        <begin position="1001"/>
        <end position="1012"/>
    </location>
</feature>
<dbReference type="AlphaFoldDB" id="A0A419QBR8"/>
<dbReference type="GO" id="GO:0043813">
    <property type="term" value="F:phosphatidylinositol-3,5-bisphosphate 5-phosphatase activity"/>
    <property type="evidence" value="ECO:0007669"/>
    <property type="project" value="InterPro"/>
</dbReference>
<dbReference type="InterPro" id="IPR002013">
    <property type="entry name" value="SAC_dom"/>
</dbReference>
<feature type="region of interest" description="Disordered" evidence="4">
    <location>
        <begin position="1031"/>
        <end position="1054"/>
    </location>
</feature>
<dbReference type="Pfam" id="PF02383">
    <property type="entry name" value="Syja_N"/>
    <property type="match status" value="1"/>
</dbReference>
<evidence type="ECO:0000256" key="2">
    <source>
        <dbReference type="ARBA" id="ARBA00022801"/>
    </source>
</evidence>
<dbReference type="PANTHER" id="PTHR45738">
    <property type="entry name" value="POLYPHOSPHOINOSITIDE PHOSPHATASE"/>
    <property type="match status" value="1"/>
</dbReference>
<reference evidence="5 6" key="1">
    <citation type="journal article" date="2018" name="Biotechnol. Adv.">
        <title>Improved genomic resources and new bioinformatic workflow for the carcinogenic parasite Clonorchis sinensis: Biotechnological implications.</title>
        <authorList>
            <person name="Wang D."/>
            <person name="Korhonen P.K."/>
            <person name="Gasser R.B."/>
            <person name="Young N.D."/>
        </authorList>
    </citation>
    <scope>NUCLEOTIDE SEQUENCE [LARGE SCALE GENOMIC DNA]</scope>
    <source>
        <strain evidence="5">Cs-k2</strain>
    </source>
</reference>
<accession>A0A419QBR8</accession>
<keyword evidence="2" id="KW-0378">Hydrolase</keyword>
<keyword evidence="6" id="KW-1185">Reference proteome</keyword>
<dbReference type="InParanoid" id="A0A419QBR8"/>
<name>A0A419QBR8_CLOSI</name>
<comment type="caution">
    <text evidence="5">The sequence shown here is derived from an EMBL/GenBank/DDBJ whole genome shotgun (WGS) entry which is preliminary data.</text>
</comment>
<dbReference type="GO" id="GO:0046856">
    <property type="term" value="P:phosphatidylinositol dephosphorylation"/>
    <property type="evidence" value="ECO:0007669"/>
    <property type="project" value="InterPro"/>
</dbReference>
<evidence type="ECO:0000256" key="4">
    <source>
        <dbReference type="SAM" id="MobiDB-lite"/>
    </source>
</evidence>
<evidence type="ECO:0000313" key="5">
    <source>
        <dbReference type="EMBL" id="KAG5444485.1"/>
    </source>
</evidence>
<dbReference type="InterPro" id="IPR043573">
    <property type="entry name" value="Fig4-like"/>
</dbReference>
<keyword evidence="3" id="KW-0472">Membrane</keyword>
<organism evidence="5 6">
    <name type="scientific">Clonorchis sinensis</name>
    <name type="common">Chinese liver fluke</name>
    <dbReference type="NCBI Taxonomy" id="79923"/>
    <lineage>
        <taxon>Eukaryota</taxon>
        <taxon>Metazoa</taxon>
        <taxon>Spiralia</taxon>
        <taxon>Lophotrochozoa</taxon>
        <taxon>Platyhelminthes</taxon>
        <taxon>Trematoda</taxon>
        <taxon>Digenea</taxon>
        <taxon>Opisthorchiida</taxon>
        <taxon>Opisthorchiata</taxon>
        <taxon>Opisthorchiidae</taxon>
        <taxon>Clonorchis</taxon>
    </lineage>
</organism>